<dbReference type="CDD" id="cd00585">
    <property type="entry name" value="Peptidase_C1B"/>
    <property type="match status" value="1"/>
</dbReference>
<evidence type="ECO:0000313" key="5">
    <source>
        <dbReference type="EMBL" id="KGO27497.1"/>
    </source>
</evidence>
<comment type="subcellular location">
    <subcellularLocation>
        <location evidence="1">Cytoplasm</location>
    </subcellularLocation>
</comment>
<dbReference type="InterPro" id="IPR025660">
    <property type="entry name" value="Pept_his_AS"/>
</dbReference>
<keyword evidence="3" id="KW-0378">Hydrolase</keyword>
<sequence>YKSKRSGRCWEFSLLNTLRHEFAQKYKVKDFELSQNYLFFWDKLERANIFFKNIEQTANKPIDDREVRFYFSGPGEDGGQWAMAASLVEKYGLIPAEMMPESFNSNNTSALIDVLNRVLRKAGLEIRQAVQNNFSEIKIQGIEDDYLQKVYRIASYALGEPPLIFDFEYRDDDGNYHIEKNLTAKKFYEKFFSTDFDDYVVLTNSPDKDFGKLYSLPSEDNIIGGRNIEFLNTDIENLKSSAERQLISNEGVWFGNDVLKEMDRTSGILDTKLYDTDQLFDIDSKMTKADRLLTGEAQVSHAMTLTGFDKIDDHIIKWKVENSWGEKFGQNGYFVMSNSWFNDFVYEVVVHKKFIDKKLLKILDEKP</sequence>
<dbReference type="Pfam" id="PF03051">
    <property type="entry name" value="Peptidase_C1_2"/>
    <property type="match status" value="1"/>
</dbReference>
<dbReference type="InterPro" id="IPR004134">
    <property type="entry name" value="Peptidase_C1B"/>
</dbReference>
<dbReference type="PANTHER" id="PTHR10363">
    <property type="entry name" value="BLEOMYCIN HYDROLASE"/>
    <property type="match status" value="1"/>
</dbReference>
<dbReference type="GO" id="GO:0004177">
    <property type="term" value="F:aminopeptidase activity"/>
    <property type="evidence" value="ECO:0007669"/>
    <property type="project" value="UniProtKB-KW"/>
</dbReference>
<dbReference type="PROSITE" id="PS00639">
    <property type="entry name" value="THIOL_PROTEASE_HIS"/>
    <property type="match status" value="1"/>
</dbReference>
<feature type="non-terminal residue" evidence="5">
    <location>
        <position position="367"/>
    </location>
</feature>
<dbReference type="Proteomes" id="UP000030023">
    <property type="component" value="Unassembled WGS sequence"/>
</dbReference>
<evidence type="ECO:0000256" key="4">
    <source>
        <dbReference type="ARBA" id="ARBA00022807"/>
    </source>
</evidence>
<dbReference type="EMBL" id="AXCV01000423">
    <property type="protein sequence ID" value="KGO27497.1"/>
    <property type="molecule type" value="Genomic_DNA"/>
</dbReference>
<evidence type="ECO:0000313" key="6">
    <source>
        <dbReference type="Proteomes" id="UP000030023"/>
    </source>
</evidence>
<reference evidence="5 6" key="1">
    <citation type="journal article" date="2014" name="Antonie Van Leeuwenhoek">
        <title>Oenococcus alcoholitolerans sp. nov., a lactic acid bacteria isolated from cachaca and ethanol fermentation processes.</title>
        <authorList>
            <person name="Badotti F."/>
            <person name="Moreira A.P."/>
            <person name="Tonon L.A."/>
            <person name="de Lucena B.T."/>
            <person name="Gomes Fde C."/>
            <person name="Kruger R."/>
            <person name="Thompson C.C."/>
            <person name="de Morais M.A.Jr."/>
            <person name="Rosa C.A."/>
            <person name="Thompson F.L."/>
        </authorList>
    </citation>
    <scope>NUCLEOTIDE SEQUENCE [LARGE SCALE GENOMIC DNA]</scope>
    <source>
        <strain evidence="5 6">UFRJ-M7.2.18</strain>
    </source>
</reference>
<keyword evidence="2" id="KW-0645">Protease</keyword>
<gene>
    <name evidence="5" type="ORF">Q757_07900</name>
</gene>
<keyword evidence="4" id="KW-0788">Thiol protease</keyword>
<evidence type="ECO:0000256" key="2">
    <source>
        <dbReference type="ARBA" id="ARBA00022670"/>
    </source>
</evidence>
<feature type="non-terminal residue" evidence="5">
    <location>
        <position position="1"/>
    </location>
</feature>
<dbReference type="InterPro" id="IPR038765">
    <property type="entry name" value="Papain-like_cys_pep_sf"/>
</dbReference>
<dbReference type="PANTHER" id="PTHR10363:SF2">
    <property type="entry name" value="BLEOMYCIN HYDROLASE"/>
    <property type="match status" value="1"/>
</dbReference>
<evidence type="ECO:0000256" key="3">
    <source>
        <dbReference type="ARBA" id="ARBA00022801"/>
    </source>
</evidence>
<protein>
    <submittedName>
        <fullName evidence="5">Aminopeptidase</fullName>
    </submittedName>
</protein>
<proteinExistence type="predicted"/>
<comment type="caution">
    <text evidence="5">The sequence shown here is derived from an EMBL/GenBank/DDBJ whole genome shotgun (WGS) entry which is preliminary data.</text>
</comment>
<dbReference type="Gene3D" id="3.90.70.10">
    <property type="entry name" value="Cysteine proteinases"/>
    <property type="match status" value="1"/>
</dbReference>
<name>A0ABR4XPJ8_9LACO</name>
<dbReference type="SUPFAM" id="SSF54001">
    <property type="entry name" value="Cysteine proteinases"/>
    <property type="match status" value="1"/>
</dbReference>
<keyword evidence="5" id="KW-0031">Aminopeptidase</keyword>
<dbReference type="PIRSF" id="PIRSF005700">
    <property type="entry name" value="PepC"/>
    <property type="match status" value="1"/>
</dbReference>
<accession>A0ABR4XPJ8</accession>
<evidence type="ECO:0000256" key="1">
    <source>
        <dbReference type="ARBA" id="ARBA00004496"/>
    </source>
</evidence>
<keyword evidence="6" id="KW-1185">Reference proteome</keyword>
<organism evidence="5 6">
    <name type="scientific">Oenococcus alcoholitolerans</name>
    <dbReference type="NCBI Taxonomy" id="931074"/>
    <lineage>
        <taxon>Bacteria</taxon>
        <taxon>Bacillati</taxon>
        <taxon>Bacillota</taxon>
        <taxon>Bacilli</taxon>
        <taxon>Lactobacillales</taxon>
        <taxon>Lactobacillaceae</taxon>
        <taxon>Oenococcus</taxon>
    </lineage>
</organism>